<evidence type="ECO:0000256" key="3">
    <source>
        <dbReference type="ARBA" id="ARBA00022679"/>
    </source>
</evidence>
<evidence type="ECO:0000256" key="2">
    <source>
        <dbReference type="ARBA" id="ARBA00022515"/>
    </source>
</evidence>
<dbReference type="EMBL" id="JADEVO010000027">
    <property type="protein sequence ID" value="MBN3967244.1"/>
    <property type="molecule type" value="Genomic_DNA"/>
</dbReference>
<name>A0ABS3AKC6_9PSED</name>
<dbReference type="CDD" id="cd01029">
    <property type="entry name" value="TOPRIM_primases"/>
    <property type="match status" value="1"/>
</dbReference>
<feature type="compositionally biased region" description="Low complexity" evidence="7">
    <location>
        <begin position="132"/>
        <end position="142"/>
    </location>
</feature>
<reference evidence="9 10" key="1">
    <citation type="journal article" date="2021" name="Int. J. Syst. Evol. Microbiol.">
        <title>Pseudomonas piscium sp. nov., Pseudomonas pisciculturae sp. nov., Pseudomonas mucoides sp. nov. and Pseudomonas neuropathica sp. nov. isolated from rainbow trout.</title>
        <authorList>
            <person name="Duman M."/>
            <person name="Mulet M."/>
            <person name="Altun S."/>
            <person name="Saticioglu I.B."/>
            <person name="Gomila M."/>
            <person name="Lalucat J."/>
            <person name="Garcia-Valdes E."/>
        </authorList>
    </citation>
    <scope>NUCLEOTIDE SEQUENCE [LARGE SCALE GENOMIC DNA]</scope>
    <source>
        <strain evidence="9 10">LMG 28632</strain>
    </source>
</reference>
<feature type="domain" description="Toprim" evidence="8">
    <location>
        <begin position="248"/>
        <end position="346"/>
    </location>
</feature>
<comment type="caution">
    <text evidence="9">The sequence shown here is derived from an EMBL/GenBank/DDBJ whole genome shotgun (WGS) entry which is preliminary data.</text>
</comment>
<evidence type="ECO:0000313" key="10">
    <source>
        <dbReference type="Proteomes" id="UP000772591"/>
    </source>
</evidence>
<feature type="compositionally biased region" description="Basic and acidic residues" evidence="7">
    <location>
        <begin position="143"/>
        <end position="162"/>
    </location>
</feature>
<evidence type="ECO:0000313" key="9">
    <source>
        <dbReference type="EMBL" id="MBN3967244.1"/>
    </source>
</evidence>
<dbReference type="InterPro" id="IPR034154">
    <property type="entry name" value="TOPRIM_DnaG/twinkle"/>
</dbReference>
<dbReference type="Pfam" id="PF13362">
    <property type="entry name" value="Toprim_3"/>
    <property type="match status" value="1"/>
</dbReference>
<organism evidence="9 10">
    <name type="scientific">Pseudomonas gregormendelii</name>
    <dbReference type="NCBI Taxonomy" id="1628277"/>
    <lineage>
        <taxon>Bacteria</taxon>
        <taxon>Pseudomonadati</taxon>
        <taxon>Pseudomonadota</taxon>
        <taxon>Gammaproteobacteria</taxon>
        <taxon>Pseudomonadales</taxon>
        <taxon>Pseudomonadaceae</taxon>
        <taxon>Pseudomonas</taxon>
    </lineage>
</organism>
<evidence type="ECO:0000259" key="8">
    <source>
        <dbReference type="Pfam" id="PF13362"/>
    </source>
</evidence>
<sequence length="354" mass="38153">MTDQKRAWSGCGGSARPQESPTIAAIRATADMALIYAPALVPELLPEGTRKGDEWWSRNPTRADRDAGSFSVSLIDGRWHDFASGDGGGDLVSLAAYVWGTRQADAARDLARRLGLHLDALEGRPADTGSSETQRQRLAAARLEAEQRQQREATEREQRHQDAASLARTLWHDSRPADPTHNYLVAKRIPATGIRQRYGVLLVPLHNLDGDLVNLQRIYMDGSKRFLSGGQVTGTFCPLGRIEPGVRIFICEGWATGVTLLAHYGAAAVVCAMNAGNLRPVAVGLRSKYGGLTDLTIAADDDRRTDGNPGQAAANAAALAAGALIATPQWPPGAPLELSDFNDLYCWEADHANE</sequence>
<evidence type="ECO:0000256" key="4">
    <source>
        <dbReference type="ARBA" id="ARBA00022695"/>
    </source>
</evidence>
<evidence type="ECO:0000256" key="1">
    <source>
        <dbReference type="ARBA" id="ARBA00022478"/>
    </source>
</evidence>
<keyword evidence="3" id="KW-0808">Transferase</keyword>
<keyword evidence="6" id="KW-0804">Transcription</keyword>
<dbReference type="SUPFAM" id="SSF57783">
    <property type="entry name" value="Zinc beta-ribbon"/>
    <property type="match status" value="1"/>
</dbReference>
<feature type="region of interest" description="Disordered" evidence="7">
    <location>
        <begin position="122"/>
        <end position="162"/>
    </location>
</feature>
<evidence type="ECO:0000256" key="5">
    <source>
        <dbReference type="ARBA" id="ARBA00022705"/>
    </source>
</evidence>
<protein>
    <submittedName>
        <fullName evidence="9">Toprim domain-containing protein</fullName>
    </submittedName>
</protein>
<dbReference type="Proteomes" id="UP000772591">
    <property type="component" value="Unassembled WGS sequence"/>
</dbReference>
<dbReference type="RefSeq" id="WP_205893415.1">
    <property type="nucleotide sequence ID" value="NZ_JADEVO010000027.1"/>
</dbReference>
<proteinExistence type="predicted"/>
<keyword evidence="1" id="KW-0240">DNA-directed RNA polymerase</keyword>
<dbReference type="InterPro" id="IPR006171">
    <property type="entry name" value="TOPRIM_dom"/>
</dbReference>
<keyword evidence="2" id="KW-0639">Primosome</keyword>
<accession>A0ABS3AKC6</accession>
<keyword evidence="10" id="KW-1185">Reference proteome</keyword>
<evidence type="ECO:0000256" key="6">
    <source>
        <dbReference type="ARBA" id="ARBA00023163"/>
    </source>
</evidence>
<gene>
    <name evidence="9" type="ORF">IMW75_18440</name>
</gene>
<keyword evidence="5" id="KW-0235">DNA replication</keyword>
<dbReference type="InterPro" id="IPR036977">
    <property type="entry name" value="DNA_primase_Znf_CHC2"/>
</dbReference>
<keyword evidence="4" id="KW-0548">Nucleotidyltransferase</keyword>
<dbReference type="Gene3D" id="3.90.580.10">
    <property type="entry name" value="Zinc finger, CHC2-type domain"/>
    <property type="match status" value="1"/>
</dbReference>
<evidence type="ECO:0000256" key="7">
    <source>
        <dbReference type="SAM" id="MobiDB-lite"/>
    </source>
</evidence>